<gene>
    <name evidence="2" type="ORF">AV274_2224</name>
</gene>
<dbReference type="OrthoDB" id="10482233at2759"/>
<sequence length="156" mass="18195">MKDTIHYFIRDNLNAFSFNMLVILLLDALSFIVLFVLVLPLPEMFRRGFAGYVNQVSVGYLFFMMFCMYNMLATLFKLVRNVNDYHFTAGELKKVEPRMYYKRIAKNQRDVFLCIAGCIFSMMTLFLALQLKAPAAEPAIEEKKEVEKTAEEKKND</sequence>
<comment type="caution">
    <text evidence="2">The sequence shown here is derived from an EMBL/GenBank/DDBJ whole genome shotgun (WGS) entry which is preliminary data.</text>
</comment>
<feature type="transmembrane region" description="Helical" evidence="1">
    <location>
        <begin position="59"/>
        <end position="79"/>
    </location>
</feature>
<evidence type="ECO:0000313" key="3">
    <source>
        <dbReference type="Proteomes" id="UP000078348"/>
    </source>
</evidence>
<evidence type="ECO:0000256" key="1">
    <source>
        <dbReference type="SAM" id="Phobius"/>
    </source>
</evidence>
<keyword evidence="3" id="KW-1185">Reference proteome</keyword>
<name>A0A196SG85_BLAHN</name>
<keyword evidence="1" id="KW-1133">Transmembrane helix</keyword>
<organism evidence="2 3">
    <name type="scientific">Blastocystis sp. subtype 1 (strain ATCC 50177 / NandII)</name>
    <dbReference type="NCBI Taxonomy" id="478820"/>
    <lineage>
        <taxon>Eukaryota</taxon>
        <taxon>Sar</taxon>
        <taxon>Stramenopiles</taxon>
        <taxon>Bigyra</taxon>
        <taxon>Opalozoa</taxon>
        <taxon>Opalinata</taxon>
        <taxon>Blastocystidae</taxon>
        <taxon>Blastocystis</taxon>
    </lineage>
</organism>
<dbReference type="Proteomes" id="UP000078348">
    <property type="component" value="Unassembled WGS sequence"/>
</dbReference>
<feature type="transmembrane region" description="Helical" evidence="1">
    <location>
        <begin position="111"/>
        <end position="129"/>
    </location>
</feature>
<keyword evidence="1" id="KW-0472">Membrane</keyword>
<dbReference type="AlphaFoldDB" id="A0A196SG85"/>
<dbReference type="EMBL" id="LXWW01000101">
    <property type="protein sequence ID" value="OAO16070.1"/>
    <property type="molecule type" value="Genomic_DNA"/>
</dbReference>
<feature type="transmembrane region" description="Helical" evidence="1">
    <location>
        <begin position="21"/>
        <end position="39"/>
    </location>
</feature>
<protein>
    <submittedName>
        <fullName evidence="2">Uncharacterized protein</fullName>
    </submittedName>
</protein>
<evidence type="ECO:0000313" key="2">
    <source>
        <dbReference type="EMBL" id="OAO16070.1"/>
    </source>
</evidence>
<accession>A0A196SG85</accession>
<reference evidence="2 3" key="1">
    <citation type="submission" date="2016-05" db="EMBL/GenBank/DDBJ databases">
        <title>Nuclear genome of Blastocystis sp. subtype 1 NandII.</title>
        <authorList>
            <person name="Gentekaki E."/>
            <person name="Curtis B."/>
            <person name="Stairs C."/>
            <person name="Eme L."/>
            <person name="Herman E."/>
            <person name="Klimes V."/>
            <person name="Arias M.C."/>
            <person name="Elias M."/>
            <person name="Hilliou F."/>
            <person name="Klute M."/>
            <person name="Malik S.-B."/>
            <person name="Pightling A."/>
            <person name="Rachubinski R."/>
            <person name="Salas D."/>
            <person name="Schlacht A."/>
            <person name="Suga H."/>
            <person name="Archibald J."/>
            <person name="Ball S.G."/>
            <person name="Clark G."/>
            <person name="Dacks J."/>
            <person name="Van Der Giezen M."/>
            <person name="Tsaousis A."/>
            <person name="Roger A."/>
        </authorList>
    </citation>
    <scope>NUCLEOTIDE SEQUENCE [LARGE SCALE GENOMIC DNA]</scope>
    <source>
        <strain evidence="3">ATCC 50177 / NandII</strain>
    </source>
</reference>
<proteinExistence type="predicted"/>
<keyword evidence="1" id="KW-0812">Transmembrane</keyword>